<reference evidence="9 10" key="1">
    <citation type="journal article" date="2018" name="Sci. Rep.">
        <title>Genomic signatures of local adaptation to the degree of environmental predictability in rotifers.</title>
        <authorList>
            <person name="Franch-Gras L."/>
            <person name="Hahn C."/>
            <person name="Garcia-Roger E.M."/>
            <person name="Carmona M.J."/>
            <person name="Serra M."/>
            <person name="Gomez A."/>
        </authorList>
    </citation>
    <scope>NUCLEOTIDE SEQUENCE [LARGE SCALE GENOMIC DNA]</scope>
    <source>
        <strain evidence="9">HYR1</strain>
    </source>
</reference>
<organism evidence="9 10">
    <name type="scientific">Brachionus plicatilis</name>
    <name type="common">Marine rotifer</name>
    <name type="synonym">Brachionus muelleri</name>
    <dbReference type="NCBI Taxonomy" id="10195"/>
    <lineage>
        <taxon>Eukaryota</taxon>
        <taxon>Metazoa</taxon>
        <taxon>Spiralia</taxon>
        <taxon>Gnathifera</taxon>
        <taxon>Rotifera</taxon>
        <taxon>Eurotatoria</taxon>
        <taxon>Monogononta</taxon>
        <taxon>Pseudotrocha</taxon>
        <taxon>Ploima</taxon>
        <taxon>Brachionidae</taxon>
        <taxon>Brachionus</taxon>
    </lineage>
</organism>
<dbReference type="Proteomes" id="UP000276133">
    <property type="component" value="Unassembled WGS sequence"/>
</dbReference>
<dbReference type="GO" id="GO:0003677">
    <property type="term" value="F:DNA binding"/>
    <property type="evidence" value="ECO:0007669"/>
    <property type="project" value="UniProtKB-KW"/>
</dbReference>
<dbReference type="GO" id="GO:0008270">
    <property type="term" value="F:zinc ion binding"/>
    <property type="evidence" value="ECO:0007669"/>
    <property type="project" value="UniProtKB-KW"/>
</dbReference>
<dbReference type="Pfam" id="PF14372">
    <property type="entry name" value="hAT-like_RNase-H"/>
    <property type="match status" value="1"/>
</dbReference>
<feature type="non-terminal residue" evidence="9">
    <location>
        <position position="1"/>
    </location>
</feature>
<keyword evidence="2" id="KW-0479">Metal-binding</keyword>
<dbReference type="OrthoDB" id="1607513at2759"/>
<dbReference type="GO" id="GO:0046983">
    <property type="term" value="F:protein dimerization activity"/>
    <property type="evidence" value="ECO:0007669"/>
    <property type="project" value="InterPro"/>
</dbReference>
<gene>
    <name evidence="9" type="ORF">BpHYR1_015838</name>
</gene>
<comment type="caution">
    <text evidence="9">The sequence shown here is derived from an EMBL/GenBank/DDBJ whole genome shotgun (WGS) entry which is preliminary data.</text>
</comment>
<dbReference type="Pfam" id="PF05699">
    <property type="entry name" value="Dimer_Tnp_hAT"/>
    <property type="match status" value="1"/>
</dbReference>
<evidence type="ECO:0000256" key="4">
    <source>
        <dbReference type="ARBA" id="ARBA00022833"/>
    </source>
</evidence>
<evidence type="ECO:0000256" key="2">
    <source>
        <dbReference type="ARBA" id="ARBA00022723"/>
    </source>
</evidence>
<keyword evidence="4" id="KW-0862">Zinc</keyword>
<comment type="subcellular location">
    <subcellularLocation>
        <location evidence="1">Nucleus</location>
    </subcellularLocation>
</comment>
<evidence type="ECO:0000313" key="9">
    <source>
        <dbReference type="EMBL" id="RNA17465.1"/>
    </source>
</evidence>
<protein>
    <submittedName>
        <fullName evidence="9">Zinc finger BED domain-containing RICESLEEPER 2-like</fullName>
    </submittedName>
</protein>
<keyword evidence="5" id="KW-0238">DNA-binding</keyword>
<name>A0A3M7R2K9_BRAPC</name>
<dbReference type="STRING" id="10195.A0A3M7R2K9"/>
<evidence type="ECO:0000313" key="10">
    <source>
        <dbReference type="Proteomes" id="UP000276133"/>
    </source>
</evidence>
<dbReference type="EMBL" id="REGN01004451">
    <property type="protein sequence ID" value="RNA17465.1"/>
    <property type="molecule type" value="Genomic_DNA"/>
</dbReference>
<feature type="domain" description="HAT C-terminal dimerisation" evidence="7">
    <location>
        <begin position="270"/>
        <end position="352"/>
    </location>
</feature>
<evidence type="ECO:0000259" key="8">
    <source>
        <dbReference type="Pfam" id="PF14372"/>
    </source>
</evidence>
<evidence type="ECO:0000259" key="7">
    <source>
        <dbReference type="Pfam" id="PF05699"/>
    </source>
</evidence>
<keyword evidence="3" id="KW-0863">Zinc-finger</keyword>
<feature type="domain" description="hAT-like transposase RNase-H fold" evidence="8">
    <location>
        <begin position="140"/>
        <end position="211"/>
    </location>
</feature>
<dbReference type="InterPro" id="IPR052035">
    <property type="entry name" value="ZnF_BED_domain_contain"/>
</dbReference>
<evidence type="ECO:0000256" key="6">
    <source>
        <dbReference type="ARBA" id="ARBA00023242"/>
    </source>
</evidence>
<dbReference type="GO" id="GO:0005634">
    <property type="term" value="C:nucleus"/>
    <property type="evidence" value="ECO:0007669"/>
    <property type="project" value="UniProtKB-SubCell"/>
</dbReference>
<evidence type="ECO:0000256" key="3">
    <source>
        <dbReference type="ARBA" id="ARBA00022771"/>
    </source>
</evidence>
<dbReference type="SUPFAM" id="SSF53098">
    <property type="entry name" value="Ribonuclease H-like"/>
    <property type="match status" value="1"/>
</dbReference>
<dbReference type="PANTHER" id="PTHR46481">
    <property type="entry name" value="ZINC FINGER BED DOMAIN-CONTAINING PROTEIN 4"/>
    <property type="match status" value="1"/>
</dbReference>
<dbReference type="AlphaFoldDB" id="A0A3M7R2K9"/>
<proteinExistence type="predicted"/>
<sequence>LNPKYVLPDRKTVREMIKKKFEAKKKDIKEIIAKNDSNINFTTDVWSSLIKDPYLSLTSHFIDNEWELNEFLLDVPYFPHPHDASMVCDSIEQILDDFGISEKFHSISCDNAANMCFAAEMLCEKRENAIHVRTRDLSFSKRVVSSHLFPCFKLIEDHLRCCETDQNFDFIKDAIVDMKDKFLAYWEKIIDVALICHMLDPRFKKSYLEGKVLKKRATDLFKSRFGSYESLNLNSQAETSSDTSTKEKPKTLMERMISKVTNTKNNNDDEINKYFKQPPIEFSNETNVLLWWKENSKTFPCIAKMARDYLSLMPTSVPSEKTFSIGGLTVDENRTKLHSNTVKELLCLKSWLN</sequence>
<dbReference type="InterPro" id="IPR025525">
    <property type="entry name" value="hAT-like_transposase_RNase-H"/>
</dbReference>
<keyword evidence="6" id="KW-0539">Nucleus</keyword>
<evidence type="ECO:0000256" key="5">
    <source>
        <dbReference type="ARBA" id="ARBA00023125"/>
    </source>
</evidence>
<dbReference type="PANTHER" id="PTHR46481:SF10">
    <property type="entry name" value="ZINC FINGER BED DOMAIN-CONTAINING PROTEIN 39"/>
    <property type="match status" value="1"/>
</dbReference>
<dbReference type="InterPro" id="IPR012337">
    <property type="entry name" value="RNaseH-like_sf"/>
</dbReference>
<dbReference type="InterPro" id="IPR008906">
    <property type="entry name" value="HATC_C_dom"/>
</dbReference>
<keyword evidence="10" id="KW-1185">Reference proteome</keyword>
<accession>A0A3M7R2K9</accession>
<evidence type="ECO:0000256" key="1">
    <source>
        <dbReference type="ARBA" id="ARBA00004123"/>
    </source>
</evidence>